<dbReference type="Pfam" id="PF00107">
    <property type="entry name" value="ADH_zinc_N"/>
    <property type="match status" value="1"/>
</dbReference>
<keyword evidence="10" id="KW-0539">Nucleus</keyword>
<dbReference type="Gene3D" id="3.30.70.330">
    <property type="match status" value="1"/>
</dbReference>
<evidence type="ECO:0000256" key="11">
    <source>
        <dbReference type="ARBA" id="ARBA00055199"/>
    </source>
</evidence>
<dbReference type="GO" id="GO:0004386">
    <property type="term" value="F:helicase activity"/>
    <property type="evidence" value="ECO:0007669"/>
    <property type="project" value="UniProtKB-KW"/>
</dbReference>
<dbReference type="GO" id="GO:0005737">
    <property type="term" value="C:cytoplasm"/>
    <property type="evidence" value="ECO:0007669"/>
    <property type="project" value="UniProtKB-SubCell"/>
</dbReference>
<dbReference type="InterPro" id="IPR020843">
    <property type="entry name" value="ER"/>
</dbReference>
<dbReference type="PANTHER" id="PTHR45033">
    <property type="match status" value="1"/>
</dbReference>
<feature type="compositionally biased region" description="Basic and acidic residues" evidence="14">
    <location>
        <begin position="263"/>
        <end position="283"/>
    </location>
</feature>
<dbReference type="Gene3D" id="3.90.180.10">
    <property type="entry name" value="Medium-chain alcohol dehydrogenases, catalytic domain"/>
    <property type="match status" value="1"/>
</dbReference>
<dbReference type="GO" id="GO:0016491">
    <property type="term" value="F:oxidoreductase activity"/>
    <property type="evidence" value="ECO:0007669"/>
    <property type="project" value="InterPro"/>
</dbReference>
<gene>
    <name evidence="17" type="ORF">FUG_LOCUS55176</name>
</gene>
<dbReference type="InterPro" id="IPR034186">
    <property type="entry name" value="PIN4-like_RRM"/>
</dbReference>
<dbReference type="Pfam" id="PF08240">
    <property type="entry name" value="ADH_N"/>
    <property type="match status" value="1"/>
</dbReference>
<dbReference type="InterPro" id="IPR001374">
    <property type="entry name" value="R3H_dom"/>
</dbReference>
<dbReference type="SMART" id="SM00360">
    <property type="entry name" value="RRM"/>
    <property type="match status" value="1"/>
</dbReference>
<evidence type="ECO:0000256" key="6">
    <source>
        <dbReference type="ARBA" id="ARBA00022801"/>
    </source>
</evidence>
<dbReference type="SUPFAM" id="SSF50129">
    <property type="entry name" value="GroES-like"/>
    <property type="match status" value="1"/>
</dbReference>
<dbReference type="GO" id="GO:0003677">
    <property type="term" value="F:DNA binding"/>
    <property type="evidence" value="ECO:0007669"/>
    <property type="project" value="UniProtKB-ARBA"/>
</dbReference>
<dbReference type="InterPro" id="IPR011032">
    <property type="entry name" value="GroES-like_sf"/>
</dbReference>
<dbReference type="CDD" id="cd12253">
    <property type="entry name" value="RRM_PIN4_like"/>
    <property type="match status" value="1"/>
</dbReference>
<dbReference type="InterPro" id="IPR052711">
    <property type="entry name" value="Zinc_ADH-like"/>
</dbReference>
<evidence type="ECO:0000256" key="10">
    <source>
        <dbReference type="ARBA" id="ARBA00023242"/>
    </source>
</evidence>
<feature type="compositionally biased region" description="Polar residues" evidence="14">
    <location>
        <begin position="533"/>
        <end position="542"/>
    </location>
</feature>
<keyword evidence="8" id="KW-0067">ATP-binding</keyword>
<dbReference type="FunFam" id="3.30.1370.50:FF:000002">
    <property type="entry name" value="Immunoglobulin mu DNA-binding protein 2"/>
    <property type="match status" value="1"/>
</dbReference>
<dbReference type="InterPro" id="IPR012677">
    <property type="entry name" value="Nucleotide-bd_a/b_plait_sf"/>
</dbReference>
<dbReference type="FunFam" id="3.30.70.330:FF:000183">
    <property type="entry name" value="R3H domain containing protein"/>
    <property type="match status" value="1"/>
</dbReference>
<evidence type="ECO:0000256" key="8">
    <source>
        <dbReference type="ARBA" id="ARBA00022840"/>
    </source>
</evidence>
<dbReference type="Gene3D" id="3.40.50.720">
    <property type="entry name" value="NAD(P)-binding Rossmann-like Domain"/>
    <property type="match status" value="1"/>
</dbReference>
<feature type="region of interest" description="Disordered" evidence="14">
    <location>
        <begin position="263"/>
        <end position="309"/>
    </location>
</feature>
<feature type="compositionally biased region" description="Low complexity" evidence="14">
    <location>
        <begin position="514"/>
        <end position="528"/>
    </location>
</feature>
<sequence length="1102" mass="119898">MSQQPHDMSYLDYGASNNRSPNSRQNYATAGGFSAGLSLPRQAQRPFDAPLGSSALYPADRIASGYNHRGMDNMAGGMQGYMLDNGQAWNYNTNGVATVNGAVNGPGRQRNVNRRAALPQTWTDHSGLGIHGSHGGMQGYQGGMNNSMSNGNLRVEHPGSHGSPTDLRSNTSDADQLIPTAIVIKNIPFAVRKETLASIMLEMHLPQPYAFNYHFDNGVFRGLAFANFQSAEDTRMVIEAMNGMDVHGRKLRVEYKKMLPEAERERIEREKRERRGQLEEQHRAPMLHQQSSIQSLGSLSQSQARGPSHLGMLDASRVQSPSISMPGDVDLNDPQTLEFYTELVMFRRDDSREVLVFPPGIAPEHRRSIHILAHNMGLEHQSMGEAESRQLTVLKRQQPSPTTNIHSQPATSLDMHKRGLSRAATFDFAADRETRAASSNYSHAMGRQGPTLELPGSPDGNSIPNNLRAAKSFADLRSFTPSPSQASSSYLAPAGMNNMGGGANARFNDYIGGTMSPSGHGSSGTPGPKNDQALLNSLNNMNLGYDSSAMQSQARSTPGAIGSQRPGNSSKGAPERQPRGPELEFNSGFAGRRANGHATRGSGMSNETRRIMELVLAQAPPTPRDITDLRGNGFMTFEDCWGREWPMSYGIGYLDTQCFQHTWATKHGRSRTAWQHAQTGIPSPVPRQDLRPLPDDYDAFTTLRLDSYTGFSSSGCVHRQRWEDFISSYLPFGKSETAANMATPETNKQWTTGQDGLDKLQFGEGKVPQPKDGEVLVKIHAVGLNYRDTEVINGDYNHHASVQDTEALVPCSDMCGTVIQSSSPKLKVGTRVMSIFNQTHLTGQVVEADMASGLGLPLPGVLTEYRCFSADSLVTVPDYLSDEEAACLPIAAVTAWMCINGMRPLGKPADGGKKKESVLLQGTGGVAIAGLQIAKAAGLNVIITSSSDDKLERAKKDLGADTGINYRTHWEWQDPVMEATGGRGADIIFETGGARTLRKSFDSVAFGGLINCVGYLSGKEEEQDTGGKVGVNVLALRRNVTLKGILNGPKDRFEEMVSFYEKHAIHPVICKTFEFEEANKALEYLTSGQHFGKVVVKISKSG</sequence>
<dbReference type="Gene3D" id="3.30.1370.50">
    <property type="entry name" value="R3H-like domain"/>
    <property type="match status" value="1"/>
</dbReference>
<dbReference type="GO" id="GO:0071014">
    <property type="term" value="C:post-mRNA release spliceosomal complex"/>
    <property type="evidence" value="ECO:0007669"/>
    <property type="project" value="UniProtKB-ARBA"/>
</dbReference>
<organism evidence="17">
    <name type="scientific">Gibberella zeae</name>
    <name type="common">Wheat head blight fungus</name>
    <name type="synonym">Fusarium graminearum</name>
    <dbReference type="NCBI Taxonomy" id="5518"/>
    <lineage>
        <taxon>Eukaryota</taxon>
        <taxon>Fungi</taxon>
        <taxon>Dikarya</taxon>
        <taxon>Ascomycota</taxon>
        <taxon>Pezizomycotina</taxon>
        <taxon>Sordariomycetes</taxon>
        <taxon>Hypocreomycetidae</taxon>
        <taxon>Hypocreales</taxon>
        <taxon>Nectriaceae</taxon>
        <taxon>Fusarium</taxon>
    </lineage>
</organism>
<reference evidence="17" key="1">
    <citation type="submission" date="2019-04" db="EMBL/GenBank/DDBJ databases">
        <authorList>
            <person name="Melise S."/>
            <person name="Noan J."/>
            <person name="Okalmin O."/>
        </authorList>
    </citation>
    <scope>NUCLEOTIDE SEQUENCE</scope>
    <source>
        <strain evidence="17">FN9</strain>
    </source>
</reference>
<keyword evidence="9 13" id="KW-0694">RNA-binding</keyword>
<dbReference type="SUPFAM" id="SSF51735">
    <property type="entry name" value="NAD(P)-binding Rossmann-fold domains"/>
    <property type="match status" value="1"/>
</dbReference>
<evidence type="ECO:0000256" key="9">
    <source>
        <dbReference type="ARBA" id="ARBA00022884"/>
    </source>
</evidence>
<evidence type="ECO:0008006" key="18">
    <source>
        <dbReference type="Google" id="ProtNLM"/>
    </source>
</evidence>
<dbReference type="PROSITE" id="PS51061">
    <property type="entry name" value="R3H"/>
    <property type="match status" value="1"/>
</dbReference>
<feature type="compositionally biased region" description="Low complexity" evidence="14">
    <location>
        <begin position="289"/>
        <end position="303"/>
    </location>
</feature>
<dbReference type="Pfam" id="PF01424">
    <property type="entry name" value="R3H"/>
    <property type="match status" value="1"/>
</dbReference>
<dbReference type="InterPro" id="IPR036867">
    <property type="entry name" value="R3H_dom_sf"/>
</dbReference>
<comment type="subcellular location">
    <subcellularLocation>
        <location evidence="2">Cytoplasm</location>
    </subcellularLocation>
    <subcellularLocation>
        <location evidence="1">Nucleus</location>
    </subcellularLocation>
</comment>
<evidence type="ECO:0000256" key="5">
    <source>
        <dbReference type="ARBA" id="ARBA00022741"/>
    </source>
</evidence>
<feature type="region of interest" description="Disordered" evidence="14">
    <location>
        <begin position="437"/>
        <end position="466"/>
    </location>
</feature>
<feature type="compositionally biased region" description="Low complexity" evidence="14">
    <location>
        <begin position="143"/>
        <end position="152"/>
    </location>
</feature>
<feature type="compositionally biased region" description="Polar residues" evidence="14">
    <location>
        <begin position="162"/>
        <end position="172"/>
    </location>
</feature>
<keyword evidence="6" id="KW-0378">Hydrolase</keyword>
<feature type="compositionally biased region" description="Basic and acidic residues" evidence="14">
    <location>
        <begin position="573"/>
        <end position="582"/>
    </location>
</feature>
<dbReference type="InterPro" id="IPR013154">
    <property type="entry name" value="ADH-like_N"/>
</dbReference>
<evidence type="ECO:0000256" key="2">
    <source>
        <dbReference type="ARBA" id="ARBA00004496"/>
    </source>
</evidence>
<feature type="region of interest" description="Disordered" evidence="14">
    <location>
        <begin position="1"/>
        <end position="29"/>
    </location>
</feature>
<dbReference type="GO" id="GO:0005524">
    <property type="term" value="F:ATP binding"/>
    <property type="evidence" value="ECO:0007669"/>
    <property type="project" value="UniProtKB-KW"/>
</dbReference>
<keyword evidence="3" id="KW-0963">Cytoplasm</keyword>
<evidence type="ECO:0000259" key="15">
    <source>
        <dbReference type="PROSITE" id="PS50102"/>
    </source>
</evidence>
<comment type="function">
    <text evidence="11">Regulates global gene expression after oxidative stress. Interacts and stabilizes mRNAs and may regulate their transition between different cytoplasmic components after oxidative stress.</text>
</comment>
<dbReference type="CDD" id="cd08276">
    <property type="entry name" value="MDR7"/>
    <property type="match status" value="1"/>
</dbReference>
<dbReference type="InterPro" id="IPR036291">
    <property type="entry name" value="NAD(P)-bd_dom_sf"/>
</dbReference>
<dbReference type="GO" id="GO:0016787">
    <property type="term" value="F:hydrolase activity"/>
    <property type="evidence" value="ECO:0007669"/>
    <property type="project" value="UniProtKB-KW"/>
</dbReference>
<feature type="domain" description="RRM" evidence="15">
    <location>
        <begin position="180"/>
        <end position="258"/>
    </location>
</feature>
<dbReference type="PROSITE" id="PS50102">
    <property type="entry name" value="RRM"/>
    <property type="match status" value="1"/>
</dbReference>
<dbReference type="InterPro" id="IPR013149">
    <property type="entry name" value="ADH-like_C"/>
</dbReference>
<proteinExistence type="predicted"/>
<feature type="domain" description="R3H" evidence="16">
    <location>
        <begin position="333"/>
        <end position="397"/>
    </location>
</feature>
<evidence type="ECO:0000256" key="4">
    <source>
        <dbReference type="ARBA" id="ARBA00022553"/>
    </source>
</evidence>
<feature type="compositionally biased region" description="Polar residues" evidence="14">
    <location>
        <begin position="15"/>
        <end position="28"/>
    </location>
</feature>
<feature type="region of interest" description="Disordered" evidence="14">
    <location>
        <begin position="514"/>
        <end position="606"/>
    </location>
</feature>
<evidence type="ECO:0000313" key="17">
    <source>
        <dbReference type="EMBL" id="VIO52877.1"/>
    </source>
</evidence>
<dbReference type="SUPFAM" id="SSF82708">
    <property type="entry name" value="R3H domain"/>
    <property type="match status" value="1"/>
</dbReference>
<evidence type="ECO:0000256" key="13">
    <source>
        <dbReference type="PROSITE-ProRule" id="PRU00176"/>
    </source>
</evidence>
<dbReference type="GO" id="GO:0003723">
    <property type="term" value="F:RNA binding"/>
    <property type="evidence" value="ECO:0007669"/>
    <property type="project" value="UniProtKB-UniRule"/>
</dbReference>
<evidence type="ECO:0000259" key="16">
    <source>
        <dbReference type="PROSITE" id="PS51061"/>
    </source>
</evidence>
<evidence type="ECO:0000256" key="12">
    <source>
        <dbReference type="ARBA" id="ARBA00062407"/>
    </source>
</evidence>
<evidence type="ECO:0000256" key="1">
    <source>
        <dbReference type="ARBA" id="ARBA00004123"/>
    </source>
</evidence>
<name>A0A4E9D3B1_GIBZA</name>
<evidence type="ECO:0000256" key="3">
    <source>
        <dbReference type="ARBA" id="ARBA00022490"/>
    </source>
</evidence>
<keyword evidence="7" id="KW-0347">Helicase</keyword>
<dbReference type="InterPro" id="IPR035979">
    <property type="entry name" value="RBD_domain_sf"/>
</dbReference>
<keyword evidence="5" id="KW-0547">Nucleotide-binding</keyword>
<evidence type="ECO:0000256" key="14">
    <source>
        <dbReference type="SAM" id="MobiDB-lite"/>
    </source>
</evidence>
<feature type="region of interest" description="Disordered" evidence="14">
    <location>
        <begin position="137"/>
        <end position="172"/>
    </location>
</feature>
<comment type="subunit">
    <text evidence="12">Interacts with csx1.</text>
</comment>
<dbReference type="SUPFAM" id="SSF54928">
    <property type="entry name" value="RNA-binding domain, RBD"/>
    <property type="match status" value="1"/>
</dbReference>
<dbReference type="InterPro" id="IPR000504">
    <property type="entry name" value="RRM_dom"/>
</dbReference>
<evidence type="ECO:0000256" key="7">
    <source>
        <dbReference type="ARBA" id="ARBA00022806"/>
    </source>
</evidence>
<dbReference type="EMBL" id="CAAKMV010000044">
    <property type="protein sequence ID" value="VIO52877.1"/>
    <property type="molecule type" value="Genomic_DNA"/>
</dbReference>
<dbReference type="AlphaFoldDB" id="A0A4E9D3B1"/>
<dbReference type="PANTHER" id="PTHR45033:SF1">
    <property type="entry name" value="OXIDOREDUCTASE (EUROFUNG)"/>
    <property type="match status" value="1"/>
</dbReference>
<accession>A0A4E9D3B1</accession>
<protein>
    <recommendedName>
        <fullName evidence="18">Enoyl reductase (ER) domain-containing protein</fullName>
    </recommendedName>
</protein>
<dbReference type="SMART" id="SM00393">
    <property type="entry name" value="R3H"/>
    <property type="match status" value="1"/>
</dbReference>
<dbReference type="SMART" id="SM00829">
    <property type="entry name" value="PKS_ER"/>
    <property type="match status" value="1"/>
</dbReference>
<keyword evidence="4" id="KW-0597">Phosphoprotein</keyword>
<dbReference type="Pfam" id="PF00076">
    <property type="entry name" value="RRM_1"/>
    <property type="match status" value="1"/>
</dbReference>